<evidence type="ECO:0008006" key="7">
    <source>
        <dbReference type="Google" id="ProtNLM"/>
    </source>
</evidence>
<dbReference type="EMBL" id="CAXAMN010027228">
    <property type="protein sequence ID" value="CAK9109440.1"/>
    <property type="molecule type" value="Genomic_DNA"/>
</dbReference>
<gene>
    <name evidence="5" type="ORF">CCMP2556_LOCUS50945</name>
</gene>
<dbReference type="PANTHER" id="PTHR22878">
    <property type="entry name" value="DYNEIN HEAVY CHAIN 6, AXONEMAL-LIKE-RELATED"/>
    <property type="match status" value="1"/>
</dbReference>
<dbReference type="Pfam" id="PF12777">
    <property type="entry name" value="MT"/>
    <property type="match status" value="1"/>
</dbReference>
<dbReference type="Gene3D" id="1.20.920.20">
    <property type="match status" value="1"/>
</dbReference>
<dbReference type="InterPro" id="IPR026983">
    <property type="entry name" value="DHC"/>
</dbReference>
<evidence type="ECO:0000313" key="6">
    <source>
        <dbReference type="Proteomes" id="UP001642484"/>
    </source>
</evidence>
<sequence>MGNNCCSNDNAEGTEVGLLMGGVKLEVEKRLGTQLATSSFRPAGAVIVDDAYSESSRLCTHQDGSSVHMLNAAEPRAVNLIPLLVPNDAPVAFLYNVQLRIPSSPTAQVKNGEIVWDPSFKSANSSLSSNGINVLVMNITEKEKSYSFSGRLICTLRNQSTDSRRTGDATPSDWVAGEVNLNVDEKEAGEAGKVTGLGWTWVPPFCAPLERPLVRPESIGGNEAAATANAIKTECQRELDEALPEYYNAIKALDSLDKKDIQEVKSFAKPPPLVEVVLSAVCLLMNRKETWDEAKKVMNDTGFLQSLKEYDKDALASNVKLTQKLQKYVKREDFQPDQVKKVSTAAMSLCMWVRAMDVYARVARSIEPKKEKLKEAEDANAAAENKLMAKKKELKAVQDNVAGLQMQLARARSKAEKLEQDAETCKVQLGRAEKLLAGLGNESVRWDAASKILEKNIKFVMGDIALAAGFIAYAGPFTAEFRARLISHWLAKAKEVNLTADPGWKCADTLCDPAEIREWNIKSLPSDDLSVENGLLVTRGRRWPLMIDPQGQGNRWIRNMKKDSGLGIIKLSTPNFLRTVENCIREGNAVLLENVEEVLDPSLEPVLLKQVFKKGGQWLLRLGSEDVPYHDDFRFFVTTKMANPHYLPEICIKVTVINFTVTLLGLEDQLVADVVKNERPDLAELRANLVVQIAADKAEMDRLEQLILKLLSEAGDDLLADDTLIVTLDQSKQTGDSCKERMASAEESMKEIDEVTEILRPCATRASIIYFVVADLANIDPMYQYSLQFFASLFEQRLAASRTSEDMQEWGDPSRSFSYSDVNSVSG</sequence>
<protein>
    <recommendedName>
        <fullName evidence="7">Dynein heavy chain</fullName>
    </recommendedName>
</protein>
<evidence type="ECO:0000259" key="4">
    <source>
        <dbReference type="Pfam" id="PF12781"/>
    </source>
</evidence>
<dbReference type="Pfam" id="PF12781">
    <property type="entry name" value="AAA_9"/>
    <property type="match status" value="1"/>
</dbReference>
<evidence type="ECO:0000313" key="5">
    <source>
        <dbReference type="EMBL" id="CAK9109440.1"/>
    </source>
</evidence>
<keyword evidence="6" id="KW-1185">Reference proteome</keyword>
<evidence type="ECO:0000256" key="2">
    <source>
        <dbReference type="SAM" id="MobiDB-lite"/>
    </source>
</evidence>
<feature type="coiled-coil region" evidence="1">
    <location>
        <begin position="686"/>
        <end position="713"/>
    </location>
</feature>
<dbReference type="InterPro" id="IPR027417">
    <property type="entry name" value="P-loop_NTPase"/>
</dbReference>
<keyword evidence="1" id="KW-0175">Coiled coil</keyword>
<comment type="caution">
    <text evidence="5">The sequence shown here is derived from an EMBL/GenBank/DDBJ whole genome shotgun (WGS) entry which is preliminary data.</text>
</comment>
<feature type="compositionally biased region" description="Polar residues" evidence="2">
    <location>
        <begin position="815"/>
        <end position="827"/>
    </location>
</feature>
<feature type="domain" description="Dynein heavy chain coiled coil stalk" evidence="3">
    <location>
        <begin position="232"/>
        <end position="488"/>
    </location>
</feature>
<accession>A0ABP0SAY6</accession>
<dbReference type="Gene3D" id="6.10.140.1060">
    <property type="match status" value="1"/>
</dbReference>
<evidence type="ECO:0000256" key="1">
    <source>
        <dbReference type="SAM" id="Coils"/>
    </source>
</evidence>
<proteinExistence type="predicted"/>
<dbReference type="Gene3D" id="3.40.50.300">
    <property type="entry name" value="P-loop containing nucleotide triphosphate hydrolases"/>
    <property type="match status" value="1"/>
</dbReference>
<dbReference type="InterPro" id="IPR035706">
    <property type="entry name" value="AAA_9"/>
</dbReference>
<dbReference type="InterPro" id="IPR024743">
    <property type="entry name" value="Dynein_HC_stalk"/>
</dbReference>
<dbReference type="Gene3D" id="1.10.8.1220">
    <property type="match status" value="1"/>
</dbReference>
<feature type="coiled-coil region" evidence="1">
    <location>
        <begin position="366"/>
        <end position="435"/>
    </location>
</feature>
<feature type="domain" description="Dynein heavy chain ATP-binding dynein motor region" evidence="4">
    <location>
        <begin position="517"/>
        <end position="735"/>
    </location>
</feature>
<feature type="region of interest" description="Disordered" evidence="2">
    <location>
        <begin position="804"/>
        <end position="827"/>
    </location>
</feature>
<evidence type="ECO:0000259" key="3">
    <source>
        <dbReference type="Pfam" id="PF12777"/>
    </source>
</evidence>
<organism evidence="5 6">
    <name type="scientific">Durusdinium trenchii</name>
    <dbReference type="NCBI Taxonomy" id="1381693"/>
    <lineage>
        <taxon>Eukaryota</taxon>
        <taxon>Sar</taxon>
        <taxon>Alveolata</taxon>
        <taxon>Dinophyceae</taxon>
        <taxon>Suessiales</taxon>
        <taxon>Symbiodiniaceae</taxon>
        <taxon>Durusdinium</taxon>
    </lineage>
</organism>
<dbReference type="PANTHER" id="PTHR22878:SF68">
    <property type="entry name" value="DYNEIN HEAVY CHAIN 6, AXONEMAL-LIKE"/>
    <property type="match status" value="1"/>
</dbReference>
<name>A0ABP0SAY6_9DINO</name>
<reference evidence="5 6" key="1">
    <citation type="submission" date="2024-02" db="EMBL/GenBank/DDBJ databases">
        <authorList>
            <person name="Chen Y."/>
            <person name="Shah S."/>
            <person name="Dougan E. K."/>
            <person name="Thang M."/>
            <person name="Chan C."/>
        </authorList>
    </citation>
    <scope>NUCLEOTIDE SEQUENCE [LARGE SCALE GENOMIC DNA]</scope>
</reference>
<dbReference type="Proteomes" id="UP001642484">
    <property type="component" value="Unassembled WGS sequence"/>
</dbReference>